<proteinExistence type="inferred from homology"/>
<dbReference type="PANTHER" id="PTHR11774:SF11">
    <property type="entry name" value="GERANYLGERANYL TRANSFERASE TYPE-2 SUBUNIT BETA"/>
    <property type="match status" value="1"/>
</dbReference>
<protein>
    <recommendedName>
        <fullName evidence="3">protein geranylgeranyltransferase type II</fullName>
        <ecNumber evidence="3">2.5.1.60</ecNumber>
    </recommendedName>
    <alternativeName>
        <fullName evidence="9">Geranylgeranyl transferase type II subunit beta</fullName>
    </alternativeName>
    <alternativeName>
        <fullName evidence="10">Type II protein geranyl-geranyltransferase subunit beta</fullName>
    </alternativeName>
</protein>
<evidence type="ECO:0000256" key="8">
    <source>
        <dbReference type="ARBA" id="ARBA00022833"/>
    </source>
</evidence>
<dbReference type="InterPro" id="IPR026873">
    <property type="entry name" value="Ptb1"/>
</dbReference>
<evidence type="ECO:0000256" key="13">
    <source>
        <dbReference type="SAM" id="SignalP"/>
    </source>
</evidence>
<dbReference type="SUPFAM" id="SSF48239">
    <property type="entry name" value="Terpenoid cyclases/Protein prenyltransferases"/>
    <property type="match status" value="1"/>
</dbReference>
<organism evidence="15 16">
    <name type="scientific">Curvularia clavata</name>
    <dbReference type="NCBI Taxonomy" id="95742"/>
    <lineage>
        <taxon>Eukaryota</taxon>
        <taxon>Fungi</taxon>
        <taxon>Dikarya</taxon>
        <taxon>Ascomycota</taxon>
        <taxon>Pezizomycotina</taxon>
        <taxon>Dothideomycetes</taxon>
        <taxon>Pleosporomycetidae</taxon>
        <taxon>Pleosporales</taxon>
        <taxon>Pleosporineae</taxon>
        <taxon>Pleosporaceae</taxon>
        <taxon>Curvularia</taxon>
    </lineage>
</organism>
<feature type="compositionally biased region" description="Polar residues" evidence="12">
    <location>
        <begin position="77"/>
        <end position="87"/>
    </location>
</feature>
<dbReference type="Pfam" id="PF00432">
    <property type="entry name" value="Prenyltrans"/>
    <property type="match status" value="1"/>
</dbReference>
<keyword evidence="8" id="KW-0862">Zinc</keyword>
<dbReference type="Proteomes" id="UP001056012">
    <property type="component" value="Chromosome 5"/>
</dbReference>
<evidence type="ECO:0000313" key="15">
    <source>
        <dbReference type="EMBL" id="USP79863.1"/>
    </source>
</evidence>
<evidence type="ECO:0000256" key="7">
    <source>
        <dbReference type="ARBA" id="ARBA00022737"/>
    </source>
</evidence>
<feature type="chain" id="PRO_5040248118" description="protein geranylgeranyltransferase type II" evidence="13">
    <location>
        <begin position="16"/>
        <end position="931"/>
    </location>
</feature>
<keyword evidence="6" id="KW-0479">Metal-binding</keyword>
<feature type="signal peptide" evidence="13">
    <location>
        <begin position="1"/>
        <end position="15"/>
    </location>
</feature>
<dbReference type="EC" id="2.5.1.60" evidence="3"/>
<comment type="cofactor">
    <cofactor evidence="1">
        <name>Zn(2+)</name>
        <dbReference type="ChEBI" id="CHEBI:29105"/>
    </cofactor>
</comment>
<keyword evidence="16" id="KW-1185">Reference proteome</keyword>
<comment type="catalytic activity">
    <reaction evidence="11">
        <text>geranylgeranyl diphosphate + L-cysteinyl-[protein] = S-geranylgeranyl-L-cysteinyl-[protein] + diphosphate</text>
        <dbReference type="Rhea" id="RHEA:21240"/>
        <dbReference type="Rhea" id="RHEA-COMP:10131"/>
        <dbReference type="Rhea" id="RHEA-COMP:11537"/>
        <dbReference type="ChEBI" id="CHEBI:29950"/>
        <dbReference type="ChEBI" id="CHEBI:33019"/>
        <dbReference type="ChEBI" id="CHEBI:57533"/>
        <dbReference type="ChEBI" id="CHEBI:86021"/>
        <dbReference type="EC" id="2.5.1.60"/>
    </reaction>
</comment>
<evidence type="ECO:0000256" key="2">
    <source>
        <dbReference type="ARBA" id="ARBA00010497"/>
    </source>
</evidence>
<dbReference type="GO" id="GO:0046872">
    <property type="term" value="F:metal ion binding"/>
    <property type="evidence" value="ECO:0007669"/>
    <property type="project" value="UniProtKB-KW"/>
</dbReference>
<evidence type="ECO:0000313" key="16">
    <source>
        <dbReference type="Proteomes" id="UP001056012"/>
    </source>
</evidence>
<dbReference type="InterPro" id="IPR001330">
    <property type="entry name" value="Prenyltrans"/>
</dbReference>
<feature type="region of interest" description="Disordered" evidence="12">
    <location>
        <begin position="902"/>
        <end position="931"/>
    </location>
</feature>
<feature type="compositionally biased region" description="Basic and acidic residues" evidence="12">
    <location>
        <begin position="909"/>
        <end position="920"/>
    </location>
</feature>
<feature type="region of interest" description="Disordered" evidence="12">
    <location>
        <begin position="731"/>
        <end position="761"/>
    </location>
</feature>
<dbReference type="Gene3D" id="1.50.10.20">
    <property type="match status" value="1"/>
</dbReference>
<evidence type="ECO:0000256" key="4">
    <source>
        <dbReference type="ARBA" id="ARBA00022602"/>
    </source>
</evidence>
<evidence type="ECO:0000256" key="6">
    <source>
        <dbReference type="ARBA" id="ARBA00022723"/>
    </source>
</evidence>
<feature type="compositionally biased region" description="Pro residues" evidence="12">
    <location>
        <begin position="93"/>
        <end position="102"/>
    </location>
</feature>
<dbReference type="GO" id="GO:0004663">
    <property type="term" value="F:Rab geranylgeranyltransferase activity"/>
    <property type="evidence" value="ECO:0007669"/>
    <property type="project" value="UniProtKB-EC"/>
</dbReference>
<dbReference type="OrthoDB" id="5428259at2759"/>
<dbReference type="VEuPathDB" id="FungiDB:yc1106_07137"/>
<feature type="region of interest" description="Disordered" evidence="12">
    <location>
        <begin position="617"/>
        <end position="637"/>
    </location>
</feature>
<evidence type="ECO:0000259" key="14">
    <source>
        <dbReference type="Pfam" id="PF00432"/>
    </source>
</evidence>
<feature type="region of interest" description="Disordered" evidence="12">
    <location>
        <begin position="47"/>
        <end position="114"/>
    </location>
</feature>
<keyword evidence="7" id="KW-0677">Repeat</keyword>
<feature type="domain" description="Prenyltransferase alpha-alpha toroid" evidence="14">
    <location>
        <begin position="124"/>
        <end position="428"/>
    </location>
</feature>
<dbReference type="PANTHER" id="PTHR11774">
    <property type="entry name" value="GERANYLGERANYL TRANSFERASE TYPE BETA SUBUNIT"/>
    <property type="match status" value="1"/>
</dbReference>
<accession>A0A9Q8ZGQ1</accession>
<evidence type="ECO:0000256" key="9">
    <source>
        <dbReference type="ARBA" id="ARBA00030816"/>
    </source>
</evidence>
<evidence type="ECO:0000256" key="3">
    <source>
        <dbReference type="ARBA" id="ARBA00012656"/>
    </source>
</evidence>
<evidence type="ECO:0000256" key="1">
    <source>
        <dbReference type="ARBA" id="ARBA00001947"/>
    </source>
</evidence>
<dbReference type="InterPro" id="IPR045089">
    <property type="entry name" value="PGGT1B-like"/>
</dbReference>
<evidence type="ECO:0000256" key="12">
    <source>
        <dbReference type="SAM" id="MobiDB-lite"/>
    </source>
</evidence>
<dbReference type="EMBL" id="CP089278">
    <property type="protein sequence ID" value="USP79863.1"/>
    <property type="molecule type" value="Genomic_DNA"/>
</dbReference>
<evidence type="ECO:0000256" key="11">
    <source>
        <dbReference type="ARBA" id="ARBA00047658"/>
    </source>
</evidence>
<evidence type="ECO:0000256" key="10">
    <source>
        <dbReference type="ARBA" id="ARBA00032766"/>
    </source>
</evidence>
<keyword evidence="5 15" id="KW-0808">Transferase</keyword>
<feature type="compositionally biased region" description="Polar residues" evidence="12">
    <location>
        <begin position="617"/>
        <end position="636"/>
    </location>
</feature>
<dbReference type="FunFam" id="1.50.10.20:FF:000009">
    <property type="entry name" value="Geranylgeranyl transferase type-2 subunit beta"/>
    <property type="match status" value="1"/>
</dbReference>
<reference evidence="15" key="1">
    <citation type="submission" date="2021-12" db="EMBL/GenBank/DDBJ databases">
        <title>Curvularia clavata genome.</title>
        <authorList>
            <person name="Cao Y."/>
        </authorList>
    </citation>
    <scope>NUCLEOTIDE SEQUENCE</scope>
    <source>
        <strain evidence="15">Yc1106</strain>
    </source>
</reference>
<dbReference type="CDD" id="cd02894">
    <property type="entry name" value="GGTase-II"/>
    <property type="match status" value="1"/>
</dbReference>
<feature type="region of interest" description="Disordered" evidence="12">
    <location>
        <begin position="527"/>
        <end position="555"/>
    </location>
</feature>
<name>A0A9Q8ZGQ1_CURCL</name>
<keyword evidence="4" id="KW-0637">Prenyltransferase</keyword>
<dbReference type="GO" id="GO:0005968">
    <property type="term" value="C:Rab-protein geranylgeranyltransferase complex"/>
    <property type="evidence" value="ECO:0007669"/>
    <property type="project" value="TreeGrafter"/>
</dbReference>
<dbReference type="AlphaFoldDB" id="A0A9Q8ZGQ1"/>
<sequence>MAVVMLLCRAALSCSLGPSPYRGPARRLDGAGWRGNRSIHHDRIQFHVSRESMGSPPRPSFRHPQTRLAGPELPQAHSLSSDTQSVAQALDPSLPPLLPPTPDMSLVSGPGRAATSHMPAEMHLFVDKHVRYIQSLDTRKDELEYWLTEHLRLNGLYWGLTALHLLGHPNALPRPGILDFVFSCLHPNGGFGAAPGHDAHMLYTVSAVQIIATLDAFAELDERIQGGRRKVGQFIANLQDQSTGTFAGDEWGEHDTRFLYGALNALSLMGLLDLVDVAKATQYVHSCANFDGGYGTSPGAESHAGQVFTCVGALTIAGRLDLVDGEKLGAWLSERQLKNGGLNGRPEKKEDVCYSWWVMSSMAMLDKLHWIDGPKLTQFILQCQDPELGGLADRPGDMVDVFHTVFGVAGLSLLKYPGLEEVDPVYCMPRSVTRRCLAPALRLRFVRLQPPQSSVMATIPLHCNICPKKPNFSDVSHLLTHIASKGHLSNYYKIKVRSTNEEASRQLIEAYDRWYAEWSVEELMSERMNQKDKRRTRPRPAARPTSAPKAQGALSRPVCRATAGNFIDPRLAEQQQQEQHMKIKMEQSPSPLSQSIGPVLRNRNTFAPRMQYWSTDSRDSSLSYTKPDYETSSEYSDPSERRLAYQYAAASCAIEDDPAHIADPMAVSESTRLKGVYWPGMDLFDSATPEMRRKRNQKKDSSVVAQLELNSLDVEATELIFTPMGTFKRQRRISCSESDEDEIDIKSESSPPTRRRPALASLNVNTSRWTRQVAQPEFPFLNRNQYDEDDSRNNNRTRKSKRKCLDIFKDENAASFSQPSSMTYLTSAFTHQPSPSPMAPFNSYKPFNDEFQFNNKENILSAFHPAAYGSLHSHQSAGYQYPPYAYGLGLDPQGLQYTTHLYSAPHGYPQHDQDANDDQRTITAPPSPSTS</sequence>
<evidence type="ECO:0000256" key="5">
    <source>
        <dbReference type="ARBA" id="ARBA00022679"/>
    </source>
</evidence>
<dbReference type="InterPro" id="IPR008930">
    <property type="entry name" value="Terpenoid_cyclase/PrenylTrfase"/>
</dbReference>
<gene>
    <name evidence="15" type="ORF">yc1106_07137</name>
</gene>
<comment type="similarity">
    <text evidence="2">Belongs to the protein prenyltransferase subunit beta family.</text>
</comment>
<keyword evidence="13" id="KW-0732">Signal</keyword>